<feature type="transmembrane region" description="Helical" evidence="1">
    <location>
        <begin position="6"/>
        <end position="23"/>
    </location>
</feature>
<dbReference type="SUPFAM" id="SSF52821">
    <property type="entry name" value="Rhodanese/Cell cycle control phosphatase"/>
    <property type="match status" value="1"/>
</dbReference>
<name>A0A6I6DG63_9FIRM</name>
<organism evidence="3 4">
    <name type="scientific">Candidatus Syntrophocurvum alkaliphilum</name>
    <dbReference type="NCBI Taxonomy" id="2293317"/>
    <lineage>
        <taxon>Bacteria</taxon>
        <taxon>Bacillati</taxon>
        <taxon>Bacillota</taxon>
        <taxon>Clostridia</taxon>
        <taxon>Eubacteriales</taxon>
        <taxon>Syntrophomonadaceae</taxon>
        <taxon>Candidatus Syntrophocurvum</taxon>
    </lineage>
</organism>
<dbReference type="AlphaFoldDB" id="A0A6I6DG63"/>
<dbReference type="PROSITE" id="PS50206">
    <property type="entry name" value="RHODANESE_3"/>
    <property type="match status" value="1"/>
</dbReference>
<protein>
    <recommendedName>
        <fullName evidence="2">Rhodanese domain-containing protein</fullName>
    </recommendedName>
</protein>
<proteinExistence type="predicted"/>
<dbReference type="KEGG" id="salq:SYNTR_0760"/>
<reference evidence="4" key="1">
    <citation type="journal article" date="2019" name="Microbiology">
        <title>Complete Genome Sequence of an Uncultured Bacterium of the Candidate Phylum Bipolaricaulota.</title>
        <authorList>
            <person name="Kadnikov V.V."/>
            <person name="Mardanov A.V."/>
            <person name="Beletsky A.V."/>
            <person name="Frank Y.A."/>
            <person name="Karnachuk O.V."/>
            <person name="Ravin N.V."/>
        </authorList>
    </citation>
    <scope>NUCLEOTIDE SEQUENCE [LARGE SCALE GENOMIC DNA]</scope>
</reference>
<evidence type="ECO:0000313" key="3">
    <source>
        <dbReference type="EMBL" id="QGT99353.1"/>
    </source>
</evidence>
<keyword evidence="1" id="KW-0472">Membrane</keyword>
<dbReference type="EMBL" id="CP046457">
    <property type="protein sequence ID" value="QGT99353.1"/>
    <property type="molecule type" value="Genomic_DNA"/>
</dbReference>
<accession>A0A6I6DG63</accession>
<dbReference type="OrthoDB" id="9800872at2"/>
<keyword evidence="4" id="KW-1185">Reference proteome</keyword>
<dbReference type="Proteomes" id="UP000426444">
    <property type="component" value="Chromosome"/>
</dbReference>
<feature type="domain" description="Rhodanese" evidence="2">
    <location>
        <begin position="45"/>
        <end position="131"/>
    </location>
</feature>
<gene>
    <name evidence="3" type="ORF">SYNTR_0760</name>
</gene>
<dbReference type="InterPro" id="IPR036873">
    <property type="entry name" value="Rhodanese-like_dom_sf"/>
</dbReference>
<evidence type="ECO:0000313" key="4">
    <source>
        <dbReference type="Proteomes" id="UP000426444"/>
    </source>
</evidence>
<evidence type="ECO:0000256" key="1">
    <source>
        <dbReference type="SAM" id="Phobius"/>
    </source>
</evidence>
<keyword evidence="1" id="KW-0812">Transmembrane</keyword>
<dbReference type="PANTHER" id="PTHR44086">
    <property type="entry name" value="THIOSULFATE SULFURTRANSFERASE RDL2, MITOCHONDRIAL-RELATED"/>
    <property type="match status" value="1"/>
</dbReference>
<dbReference type="PANTHER" id="PTHR44086:SF13">
    <property type="entry name" value="THIOSULFATE SULFURTRANSFERASE PSPE"/>
    <property type="match status" value="1"/>
</dbReference>
<sequence>MTKKYITSAIMLVVITGLILYINNESPIADRNKISPQEVKQKIDENYNMQIIDVRTKEEYLTGHIPNSILIPVDELRVKIHESVPDKEQKIILYCRSGNRSQSAMKILIELGYNNVYDLGGINDWPYDIEK</sequence>
<dbReference type="Gene3D" id="3.40.250.10">
    <property type="entry name" value="Rhodanese-like domain"/>
    <property type="match status" value="1"/>
</dbReference>
<dbReference type="GO" id="GO:0004792">
    <property type="term" value="F:thiosulfate-cyanide sulfurtransferase activity"/>
    <property type="evidence" value="ECO:0007669"/>
    <property type="project" value="TreeGrafter"/>
</dbReference>
<evidence type="ECO:0000259" key="2">
    <source>
        <dbReference type="PROSITE" id="PS50206"/>
    </source>
</evidence>
<dbReference type="SMART" id="SM00450">
    <property type="entry name" value="RHOD"/>
    <property type="match status" value="1"/>
</dbReference>
<dbReference type="RefSeq" id="WP_156203261.1">
    <property type="nucleotide sequence ID" value="NZ_CP046457.1"/>
</dbReference>
<dbReference type="InterPro" id="IPR001763">
    <property type="entry name" value="Rhodanese-like_dom"/>
</dbReference>
<dbReference type="CDD" id="cd00158">
    <property type="entry name" value="RHOD"/>
    <property type="match status" value="1"/>
</dbReference>
<dbReference type="Pfam" id="PF00581">
    <property type="entry name" value="Rhodanese"/>
    <property type="match status" value="1"/>
</dbReference>
<keyword evidence="1" id="KW-1133">Transmembrane helix</keyword>